<keyword evidence="6" id="KW-0378">Hydrolase</keyword>
<organism evidence="16 17">
    <name type="scientific">Anguilla anguilla</name>
    <name type="common">European freshwater eel</name>
    <name type="synonym">Muraena anguilla</name>
    <dbReference type="NCBI Taxonomy" id="7936"/>
    <lineage>
        <taxon>Eukaryota</taxon>
        <taxon>Metazoa</taxon>
        <taxon>Chordata</taxon>
        <taxon>Craniata</taxon>
        <taxon>Vertebrata</taxon>
        <taxon>Euteleostomi</taxon>
        <taxon>Actinopterygii</taxon>
        <taxon>Neopterygii</taxon>
        <taxon>Teleostei</taxon>
        <taxon>Anguilliformes</taxon>
        <taxon>Anguillidae</taxon>
        <taxon>Anguilla</taxon>
    </lineage>
</organism>
<dbReference type="Proteomes" id="UP001044222">
    <property type="component" value="Chromosome 10"/>
</dbReference>
<dbReference type="SMART" id="SM00235">
    <property type="entry name" value="ZnMc"/>
    <property type="match status" value="1"/>
</dbReference>
<keyword evidence="5" id="KW-0677">Repeat</keyword>
<feature type="repeat" description="Hemopexin" evidence="14">
    <location>
        <begin position="364"/>
        <end position="418"/>
    </location>
</feature>
<keyword evidence="3 13" id="KW-0479">Metal-binding</keyword>
<dbReference type="SUPFAM" id="SSF50923">
    <property type="entry name" value="Hemopexin-like domain"/>
    <property type="match status" value="1"/>
</dbReference>
<keyword evidence="8 13" id="KW-0106">Calcium</keyword>
<comment type="caution">
    <text evidence="16">The sequence shown here is derived from an EMBL/GenBank/DDBJ whole genome shotgun (WGS) entry which is preliminary data.</text>
</comment>
<feature type="binding site" evidence="13">
    <location>
        <position position="313"/>
    </location>
    <ligand>
        <name>Ca(2+)</name>
        <dbReference type="ChEBI" id="CHEBI:29108"/>
        <label>4</label>
    </ligand>
</feature>
<dbReference type="GO" id="GO:0007368">
    <property type="term" value="P:determination of left/right symmetry"/>
    <property type="evidence" value="ECO:0007669"/>
    <property type="project" value="UniProtKB-ARBA"/>
</dbReference>
<dbReference type="InterPro" id="IPR033739">
    <property type="entry name" value="M10A_MMP"/>
</dbReference>
<evidence type="ECO:0000313" key="16">
    <source>
        <dbReference type="EMBL" id="KAG5840635.1"/>
    </source>
</evidence>
<dbReference type="PRINTS" id="PR00138">
    <property type="entry name" value="MATRIXIN"/>
</dbReference>
<accession>A0A9D3M133</accession>
<evidence type="ECO:0000256" key="2">
    <source>
        <dbReference type="ARBA" id="ARBA00022670"/>
    </source>
</evidence>
<protein>
    <recommendedName>
        <fullName evidence="15">Peptidase metallopeptidase domain-containing protein</fullName>
    </recommendedName>
</protein>
<dbReference type="InterPro" id="IPR024079">
    <property type="entry name" value="MetalloPept_cat_dom_sf"/>
</dbReference>
<evidence type="ECO:0000256" key="1">
    <source>
        <dbReference type="ARBA" id="ARBA00010370"/>
    </source>
</evidence>
<evidence type="ECO:0000256" key="3">
    <source>
        <dbReference type="ARBA" id="ARBA00022723"/>
    </source>
</evidence>
<feature type="binding site" evidence="13">
    <location>
        <position position="137"/>
    </location>
    <ligand>
        <name>Ca(2+)</name>
        <dbReference type="ChEBI" id="CHEBI:29108"/>
        <label>3</label>
    </ligand>
</feature>
<feature type="binding site" evidence="13">
    <location>
        <position position="370"/>
    </location>
    <ligand>
        <name>Ca(2+)</name>
        <dbReference type="ChEBI" id="CHEBI:29108"/>
        <label>5</label>
    </ligand>
</feature>
<evidence type="ECO:0000313" key="17">
    <source>
        <dbReference type="Proteomes" id="UP001044222"/>
    </source>
</evidence>
<keyword evidence="10" id="KW-1015">Disulfide bond</keyword>
<evidence type="ECO:0000256" key="13">
    <source>
        <dbReference type="PIRSR" id="PIRSR621190-2"/>
    </source>
</evidence>
<comment type="cofactor">
    <cofactor evidence="13">
        <name>Ca(2+)</name>
        <dbReference type="ChEBI" id="CHEBI:29108"/>
    </cofactor>
    <text evidence="13">Can bind about 5 Ca(2+) ions per subunit.</text>
</comment>
<dbReference type="Pfam" id="PF00045">
    <property type="entry name" value="Hemopexin"/>
    <property type="match status" value="2"/>
</dbReference>
<evidence type="ECO:0000256" key="7">
    <source>
        <dbReference type="ARBA" id="ARBA00022833"/>
    </source>
</evidence>
<feature type="binding site" evidence="13">
    <location>
        <position position="180"/>
    </location>
    <ligand>
        <name>Zn(2+)</name>
        <dbReference type="ChEBI" id="CHEBI:29105"/>
        <label>2</label>
        <note>catalytic</note>
    </ligand>
</feature>
<dbReference type="GO" id="GO:0006508">
    <property type="term" value="P:proteolysis"/>
    <property type="evidence" value="ECO:0007669"/>
    <property type="project" value="UniProtKB-KW"/>
</dbReference>
<feature type="repeat" description="Hemopexin" evidence="14">
    <location>
        <begin position="252"/>
        <end position="308"/>
    </location>
</feature>
<evidence type="ECO:0000256" key="12">
    <source>
        <dbReference type="PIRSR" id="PIRSR621190-1"/>
    </source>
</evidence>
<dbReference type="EMBL" id="JAFIRN010000010">
    <property type="protein sequence ID" value="KAG5840635.1"/>
    <property type="molecule type" value="Genomic_DNA"/>
</dbReference>
<feature type="binding site" evidence="13">
    <location>
        <position position="154"/>
    </location>
    <ligand>
        <name>Ca(2+)</name>
        <dbReference type="ChEBI" id="CHEBI:29108"/>
        <label>3</label>
    </ligand>
</feature>
<dbReference type="InterPro" id="IPR018487">
    <property type="entry name" value="Hemopexin-like_repeat"/>
</dbReference>
<feature type="binding site" evidence="13">
    <location>
        <position position="315"/>
    </location>
    <ligand>
        <name>Ca(2+)</name>
        <dbReference type="ChEBI" id="CHEBI:29108"/>
        <label>5</label>
    </ligand>
</feature>
<gene>
    <name evidence="16" type="ORF">ANANG_G00190830</name>
</gene>
<evidence type="ECO:0000256" key="4">
    <source>
        <dbReference type="ARBA" id="ARBA00022729"/>
    </source>
</evidence>
<evidence type="ECO:0000256" key="9">
    <source>
        <dbReference type="ARBA" id="ARBA00023049"/>
    </source>
</evidence>
<feature type="binding site" evidence="13">
    <location>
        <position position="186"/>
    </location>
    <ligand>
        <name>Zn(2+)</name>
        <dbReference type="ChEBI" id="CHEBI:29105"/>
        <label>2</label>
        <note>catalytic</note>
    </ligand>
</feature>
<evidence type="ECO:0000259" key="15">
    <source>
        <dbReference type="SMART" id="SM00235"/>
    </source>
</evidence>
<feature type="binding site" evidence="13">
    <location>
        <position position="144"/>
    </location>
    <ligand>
        <name>Zn(2+)</name>
        <dbReference type="ChEBI" id="CHEBI:29105"/>
        <label>1</label>
    </ligand>
</feature>
<keyword evidence="17" id="KW-1185">Reference proteome</keyword>
<dbReference type="InterPro" id="IPR021190">
    <property type="entry name" value="Pept_M10A"/>
</dbReference>
<dbReference type="PANTHER" id="PTHR10201:SF323">
    <property type="entry name" value="MATRIX METALLOPROTEINASE-21"/>
    <property type="match status" value="1"/>
</dbReference>
<feature type="binding site" evidence="13">
    <location>
        <position position="152"/>
    </location>
    <ligand>
        <name>Zn(2+)</name>
        <dbReference type="ChEBI" id="CHEBI:29105"/>
        <label>1</label>
    </ligand>
</feature>
<dbReference type="GO" id="GO:0008270">
    <property type="term" value="F:zinc ion binding"/>
    <property type="evidence" value="ECO:0007669"/>
    <property type="project" value="InterPro"/>
</dbReference>
<feature type="repeat" description="Hemopexin" evidence="14">
    <location>
        <begin position="309"/>
        <end position="357"/>
    </location>
</feature>
<name>A0A9D3M133_ANGAN</name>
<dbReference type="GO" id="GO:0030198">
    <property type="term" value="P:extracellular matrix organization"/>
    <property type="evidence" value="ECO:0007669"/>
    <property type="project" value="TreeGrafter"/>
</dbReference>
<dbReference type="SUPFAM" id="SSF55486">
    <property type="entry name" value="Metalloproteases ('zincins'), catalytic domain"/>
    <property type="match status" value="1"/>
</dbReference>
<dbReference type="PANTHER" id="PTHR10201">
    <property type="entry name" value="MATRIX METALLOPROTEINASE"/>
    <property type="match status" value="1"/>
</dbReference>
<evidence type="ECO:0000256" key="11">
    <source>
        <dbReference type="ARBA" id="ARBA00023180"/>
    </source>
</evidence>
<keyword evidence="11" id="KW-0325">Glycoprotein</keyword>
<dbReference type="AlphaFoldDB" id="A0A9D3M133"/>
<dbReference type="InterPro" id="IPR006026">
    <property type="entry name" value="Peptidase_Metallo"/>
</dbReference>
<keyword evidence="4" id="KW-0732">Signal</keyword>
<feature type="binding site" evidence="13">
    <location>
        <position position="157"/>
    </location>
    <ligand>
        <name>Ca(2+)</name>
        <dbReference type="ChEBI" id="CHEBI:29108"/>
        <label>1</label>
    </ligand>
</feature>
<keyword evidence="7 13" id="KW-0862">Zinc</keyword>
<dbReference type="InterPro" id="IPR001818">
    <property type="entry name" value="Pept_M10_metallopeptidase"/>
</dbReference>
<sequence>MLKGTPPSYPDLRAPYALHHQAGADKRAAARGLETAPVLGSGAHRCKRSRGPDGARGPMPGMAFAKKSLRWRLLAEGYSARLPARQQRRVVALAFRRWAEVTPLTFQEDSSSPGTEIDIRLGFGTGRHFGCPWSFDGPGGELAHTYQPGEIHLDDDEPFSIPPSDHGVNLLQVALHEIGHVLGLPHSPSPDSVMNPLYPTAGGTLELDWQDKRAIQELYGQCEGPFDTVFDWVRKGPEAQQGEPVIWFNTYFLRGNAFLHVWTTDMDRTYFFKGIQYWRYDNGADQTFSQDAEGLAYPRRISDGFPGIAGPLDTAAFLWQLGLVYFFKGAQVWGYNVSSHQVQQGFPESLEDVFPALVLNDHPKGNLDAAYYSYSHHTLFLIKGLYYWEVSTGGDGEHPLSHNVLLPHRRVAEQWKDLCDIHPTTVRGR</sequence>
<keyword evidence="9" id="KW-0482">Metalloprotease</keyword>
<dbReference type="Gene3D" id="2.110.10.10">
    <property type="entry name" value="Hemopexin-like domain"/>
    <property type="match status" value="1"/>
</dbReference>
<evidence type="ECO:0000256" key="6">
    <source>
        <dbReference type="ARBA" id="ARBA00022801"/>
    </source>
</evidence>
<feature type="binding site" evidence="13">
    <location>
        <position position="128"/>
    </location>
    <ligand>
        <name>Zn(2+)</name>
        <dbReference type="ChEBI" id="CHEBI:29105"/>
        <label>1</label>
    </ligand>
</feature>
<reference evidence="16" key="1">
    <citation type="submission" date="2021-01" db="EMBL/GenBank/DDBJ databases">
        <title>A chromosome-scale assembly of European eel, Anguilla anguilla.</title>
        <authorList>
            <person name="Henkel C."/>
            <person name="Jong-Raadsen S.A."/>
            <person name="Dufour S."/>
            <person name="Weltzien F.-A."/>
            <person name="Palstra A.P."/>
            <person name="Pelster B."/>
            <person name="Spaink H.P."/>
            <person name="Van Den Thillart G.E."/>
            <person name="Jansen H."/>
            <person name="Zahm M."/>
            <person name="Klopp C."/>
            <person name="Cedric C."/>
            <person name="Louis A."/>
            <person name="Berthelot C."/>
            <person name="Parey E."/>
            <person name="Roest Crollius H."/>
            <person name="Montfort J."/>
            <person name="Robinson-Rechavi M."/>
            <person name="Bucao C."/>
            <person name="Bouchez O."/>
            <person name="Gislard M."/>
            <person name="Lluch J."/>
            <person name="Milhes M."/>
            <person name="Lampietro C."/>
            <person name="Lopez Roques C."/>
            <person name="Donnadieu C."/>
            <person name="Braasch I."/>
            <person name="Desvignes T."/>
            <person name="Postlethwait J."/>
            <person name="Bobe J."/>
            <person name="Guiguen Y."/>
            <person name="Dirks R."/>
        </authorList>
    </citation>
    <scope>NUCLEOTIDE SEQUENCE</scope>
    <source>
        <strain evidence="16">Tag_6206</strain>
        <tissue evidence="16">Liver</tissue>
    </source>
</reference>
<dbReference type="Pfam" id="PF00413">
    <property type="entry name" value="Peptidase_M10"/>
    <property type="match status" value="1"/>
</dbReference>
<evidence type="ECO:0000256" key="8">
    <source>
        <dbReference type="ARBA" id="ARBA00022837"/>
    </source>
</evidence>
<comment type="similarity">
    <text evidence="1">Belongs to the peptidase M10A family.</text>
</comment>
<dbReference type="SMART" id="SM00120">
    <property type="entry name" value="HX"/>
    <property type="match status" value="3"/>
</dbReference>
<evidence type="ECO:0000256" key="5">
    <source>
        <dbReference type="ARBA" id="ARBA00022737"/>
    </source>
</evidence>
<dbReference type="GO" id="GO:0004222">
    <property type="term" value="F:metalloendopeptidase activity"/>
    <property type="evidence" value="ECO:0007669"/>
    <property type="project" value="InterPro"/>
</dbReference>
<evidence type="ECO:0000256" key="14">
    <source>
        <dbReference type="PROSITE-ProRule" id="PRU01011"/>
    </source>
</evidence>
<evidence type="ECO:0000256" key="10">
    <source>
        <dbReference type="ARBA" id="ARBA00023157"/>
    </source>
</evidence>
<feature type="binding site" evidence="13">
    <location>
        <position position="157"/>
    </location>
    <ligand>
        <name>Ca(2+)</name>
        <dbReference type="ChEBI" id="CHEBI:29108"/>
        <label>3</label>
    </ligand>
</feature>
<dbReference type="CDD" id="cd04278">
    <property type="entry name" value="ZnMc_MMP"/>
    <property type="match status" value="1"/>
</dbReference>
<dbReference type="PROSITE" id="PS51642">
    <property type="entry name" value="HEMOPEXIN_2"/>
    <property type="match status" value="3"/>
</dbReference>
<dbReference type="InterPro" id="IPR036375">
    <property type="entry name" value="Hemopexin-like_dom_sf"/>
</dbReference>
<dbReference type="FunFam" id="2.110.10.10:FF:000012">
    <property type="entry name" value="Matrix metallopeptidase 21"/>
    <property type="match status" value="1"/>
</dbReference>
<feature type="binding site" evidence="13">
    <location>
        <position position="118"/>
    </location>
    <ligand>
        <name>Ca(2+)</name>
        <dbReference type="ChEBI" id="CHEBI:29108"/>
        <label>2</label>
    </ligand>
</feature>
<comment type="cofactor">
    <cofactor evidence="13">
        <name>Zn(2+)</name>
        <dbReference type="ChEBI" id="CHEBI:29105"/>
    </cofactor>
    <text evidence="13">Binds 2 Zn(2+) ions per subunit.</text>
</comment>
<feature type="active site" evidence="12">
    <location>
        <position position="177"/>
    </location>
</feature>
<feature type="binding site" evidence="13">
    <location>
        <position position="176"/>
    </location>
    <ligand>
        <name>Zn(2+)</name>
        <dbReference type="ChEBI" id="CHEBI:29105"/>
        <label>2</label>
        <note>catalytic</note>
    </ligand>
</feature>
<dbReference type="GO" id="GO:0031012">
    <property type="term" value="C:extracellular matrix"/>
    <property type="evidence" value="ECO:0007669"/>
    <property type="project" value="InterPro"/>
</dbReference>
<dbReference type="GO" id="GO:0030574">
    <property type="term" value="P:collagen catabolic process"/>
    <property type="evidence" value="ECO:0007669"/>
    <property type="project" value="TreeGrafter"/>
</dbReference>
<feature type="binding site" evidence="13">
    <location>
        <position position="155"/>
    </location>
    <ligand>
        <name>Ca(2+)</name>
        <dbReference type="ChEBI" id="CHEBI:29108"/>
        <label>1</label>
    </ligand>
</feature>
<proteinExistence type="inferred from homology"/>
<feature type="domain" description="Peptidase metallopeptidase" evidence="15">
    <location>
        <begin position="60"/>
        <end position="221"/>
    </location>
</feature>
<keyword evidence="2" id="KW-0645">Protease</keyword>
<feature type="binding site" evidence="13">
    <location>
        <position position="194"/>
    </location>
    <ligand>
        <name>Zn(2+)</name>
        <dbReference type="ChEBI" id="CHEBI:29105"/>
        <label>2</label>
        <note>catalytic</note>
    </ligand>
</feature>
<dbReference type="Gene3D" id="3.40.390.10">
    <property type="entry name" value="Collagenase (Catalytic Domain)"/>
    <property type="match status" value="1"/>
</dbReference>
<feature type="binding site" evidence="13">
    <location>
        <position position="136"/>
    </location>
    <ligand>
        <name>Ca(2+)</name>
        <dbReference type="ChEBI" id="CHEBI:29108"/>
        <label>3</label>
    </ligand>
</feature>